<dbReference type="InterPro" id="IPR039425">
    <property type="entry name" value="RNA_pol_sigma-70-like"/>
</dbReference>
<dbReference type="GO" id="GO:0006352">
    <property type="term" value="P:DNA-templated transcription initiation"/>
    <property type="evidence" value="ECO:0007669"/>
    <property type="project" value="InterPro"/>
</dbReference>
<dbReference type="Pfam" id="PF08281">
    <property type="entry name" value="Sigma70_r4_2"/>
    <property type="match status" value="1"/>
</dbReference>
<dbReference type="InterPro" id="IPR013324">
    <property type="entry name" value="RNA_pol_sigma_r3/r4-like"/>
</dbReference>
<accession>A0A1M5DE18</accession>
<dbReference type="Gene3D" id="1.10.1740.10">
    <property type="match status" value="1"/>
</dbReference>
<gene>
    <name evidence="7" type="ORF">SAMN04488522_103188</name>
</gene>
<evidence type="ECO:0000313" key="7">
    <source>
        <dbReference type="EMBL" id="SHF65084.1"/>
    </source>
</evidence>
<dbReference type="Pfam" id="PF04542">
    <property type="entry name" value="Sigma70_r2"/>
    <property type="match status" value="1"/>
</dbReference>
<proteinExistence type="inferred from homology"/>
<name>A0A1M5DE18_9SPHI</name>
<dbReference type="AlphaFoldDB" id="A0A1M5DE18"/>
<evidence type="ECO:0000259" key="5">
    <source>
        <dbReference type="Pfam" id="PF04542"/>
    </source>
</evidence>
<dbReference type="GO" id="GO:0003677">
    <property type="term" value="F:DNA binding"/>
    <property type="evidence" value="ECO:0007669"/>
    <property type="project" value="InterPro"/>
</dbReference>
<feature type="domain" description="RNA polymerase sigma-70 region 2" evidence="5">
    <location>
        <begin position="84"/>
        <end position="150"/>
    </location>
</feature>
<dbReference type="NCBIfam" id="TIGR02985">
    <property type="entry name" value="Sig70_bacteroi1"/>
    <property type="match status" value="1"/>
</dbReference>
<evidence type="ECO:0000256" key="4">
    <source>
        <dbReference type="ARBA" id="ARBA00023163"/>
    </source>
</evidence>
<dbReference type="STRING" id="288992.SAMN04488522_103188"/>
<dbReference type="Gene3D" id="1.10.10.10">
    <property type="entry name" value="Winged helix-like DNA-binding domain superfamily/Winged helix DNA-binding domain"/>
    <property type="match status" value="1"/>
</dbReference>
<dbReference type="CDD" id="cd06171">
    <property type="entry name" value="Sigma70_r4"/>
    <property type="match status" value="1"/>
</dbReference>
<dbReference type="InterPro" id="IPR036388">
    <property type="entry name" value="WH-like_DNA-bd_sf"/>
</dbReference>
<keyword evidence="3" id="KW-0731">Sigma factor</keyword>
<evidence type="ECO:0000259" key="6">
    <source>
        <dbReference type="Pfam" id="PF08281"/>
    </source>
</evidence>
<sequence>MIIPLFESENLRGIVNIAHPDGQASGFKIILLQGFYFRCNLLTLFLSSAKFQESTSIMTAYNQLPDAELTTLLQGGDQAAFTEIYSRHWKLIYAHVYKMLREEDDAKDIVQEVFGNLWSRAASIKNNTNISGLLYTAARNKVFDLIEKNKVRTDYVGEIASFLSDQRNYQVDTIDEKRIMEILEREIQKLPPKMREIFELSRKEQLSHKEIAAKLNISEQTVKKQVQNTLKVIKPKLNDLGISVAFLLLLR</sequence>
<dbReference type="PANTHER" id="PTHR43133">
    <property type="entry name" value="RNA POLYMERASE ECF-TYPE SIGMA FACTO"/>
    <property type="match status" value="1"/>
</dbReference>
<dbReference type="SUPFAM" id="SSF88659">
    <property type="entry name" value="Sigma3 and sigma4 domains of RNA polymerase sigma factors"/>
    <property type="match status" value="1"/>
</dbReference>
<reference evidence="8" key="1">
    <citation type="submission" date="2016-11" db="EMBL/GenBank/DDBJ databases">
        <authorList>
            <person name="Varghese N."/>
            <person name="Submissions S."/>
        </authorList>
    </citation>
    <scope>NUCLEOTIDE SEQUENCE [LARGE SCALE GENOMIC DNA]</scope>
    <source>
        <strain evidence="8">DSM 16990</strain>
    </source>
</reference>
<comment type="similarity">
    <text evidence="1">Belongs to the sigma-70 factor family. ECF subfamily.</text>
</comment>
<dbReference type="NCBIfam" id="TIGR02937">
    <property type="entry name" value="sigma70-ECF"/>
    <property type="match status" value="1"/>
</dbReference>
<keyword evidence="8" id="KW-1185">Reference proteome</keyword>
<feature type="domain" description="RNA polymerase sigma factor 70 region 4 type 2" evidence="6">
    <location>
        <begin position="181"/>
        <end position="231"/>
    </location>
</feature>
<dbReference type="SUPFAM" id="SSF88946">
    <property type="entry name" value="Sigma2 domain of RNA polymerase sigma factors"/>
    <property type="match status" value="1"/>
</dbReference>
<keyword evidence="4" id="KW-0804">Transcription</keyword>
<dbReference type="PANTHER" id="PTHR43133:SF46">
    <property type="entry name" value="RNA POLYMERASE SIGMA-70 FACTOR ECF SUBFAMILY"/>
    <property type="match status" value="1"/>
</dbReference>
<evidence type="ECO:0000256" key="1">
    <source>
        <dbReference type="ARBA" id="ARBA00010641"/>
    </source>
</evidence>
<evidence type="ECO:0000256" key="2">
    <source>
        <dbReference type="ARBA" id="ARBA00023015"/>
    </source>
</evidence>
<dbReference type="Proteomes" id="UP000184287">
    <property type="component" value="Unassembled WGS sequence"/>
</dbReference>
<dbReference type="InterPro" id="IPR014284">
    <property type="entry name" value="RNA_pol_sigma-70_dom"/>
</dbReference>
<dbReference type="InterPro" id="IPR013249">
    <property type="entry name" value="RNA_pol_sigma70_r4_t2"/>
</dbReference>
<dbReference type="InterPro" id="IPR014327">
    <property type="entry name" value="RNA_pol_sigma70_bacteroid"/>
</dbReference>
<dbReference type="InterPro" id="IPR013325">
    <property type="entry name" value="RNA_pol_sigma_r2"/>
</dbReference>
<dbReference type="GO" id="GO:0016987">
    <property type="term" value="F:sigma factor activity"/>
    <property type="evidence" value="ECO:0007669"/>
    <property type="project" value="UniProtKB-KW"/>
</dbReference>
<dbReference type="InterPro" id="IPR007627">
    <property type="entry name" value="RNA_pol_sigma70_r2"/>
</dbReference>
<evidence type="ECO:0000256" key="3">
    <source>
        <dbReference type="ARBA" id="ARBA00023082"/>
    </source>
</evidence>
<organism evidence="7 8">
    <name type="scientific">Pedobacter caeni</name>
    <dbReference type="NCBI Taxonomy" id="288992"/>
    <lineage>
        <taxon>Bacteria</taxon>
        <taxon>Pseudomonadati</taxon>
        <taxon>Bacteroidota</taxon>
        <taxon>Sphingobacteriia</taxon>
        <taxon>Sphingobacteriales</taxon>
        <taxon>Sphingobacteriaceae</taxon>
        <taxon>Pedobacter</taxon>
    </lineage>
</organism>
<keyword evidence="2" id="KW-0805">Transcription regulation</keyword>
<dbReference type="EMBL" id="FQUQ01000003">
    <property type="protein sequence ID" value="SHF65084.1"/>
    <property type="molecule type" value="Genomic_DNA"/>
</dbReference>
<protein>
    <submittedName>
        <fullName evidence="7">RNA polymerase sigma-70 factor, ECF subfamily</fullName>
    </submittedName>
</protein>
<evidence type="ECO:0000313" key="8">
    <source>
        <dbReference type="Proteomes" id="UP000184287"/>
    </source>
</evidence>